<gene>
    <name evidence="2" type="ORF">Fmac_001155</name>
</gene>
<evidence type="ECO:0000256" key="1">
    <source>
        <dbReference type="SAM" id="MobiDB-lite"/>
    </source>
</evidence>
<feature type="region of interest" description="Disordered" evidence="1">
    <location>
        <begin position="85"/>
        <end position="106"/>
    </location>
</feature>
<dbReference type="EMBL" id="JBGMDY010000001">
    <property type="protein sequence ID" value="KAL2347155.1"/>
    <property type="molecule type" value="Genomic_DNA"/>
</dbReference>
<keyword evidence="3" id="KW-1185">Reference proteome</keyword>
<proteinExistence type="predicted"/>
<evidence type="ECO:0000313" key="2">
    <source>
        <dbReference type="EMBL" id="KAL2347155.1"/>
    </source>
</evidence>
<feature type="region of interest" description="Disordered" evidence="1">
    <location>
        <begin position="186"/>
        <end position="215"/>
    </location>
</feature>
<dbReference type="Proteomes" id="UP001603857">
    <property type="component" value="Unassembled WGS sequence"/>
</dbReference>
<accession>A0ABD1NGB7</accession>
<dbReference type="PANTHER" id="PTHR34194">
    <property type="entry name" value="F14J8.16 PROTEIN"/>
    <property type="match status" value="1"/>
</dbReference>
<evidence type="ECO:0000313" key="3">
    <source>
        <dbReference type="Proteomes" id="UP001603857"/>
    </source>
</evidence>
<dbReference type="AlphaFoldDB" id="A0ABD1NGB7"/>
<name>A0ABD1NGB7_9FABA</name>
<reference evidence="2 3" key="1">
    <citation type="submission" date="2024-08" db="EMBL/GenBank/DDBJ databases">
        <title>Insights into the chromosomal genome structure of Flemingia macrophylla.</title>
        <authorList>
            <person name="Ding Y."/>
            <person name="Zhao Y."/>
            <person name="Bi W."/>
            <person name="Wu M."/>
            <person name="Zhao G."/>
            <person name="Gong Y."/>
            <person name="Li W."/>
            <person name="Zhang P."/>
        </authorList>
    </citation>
    <scope>NUCLEOTIDE SEQUENCE [LARGE SCALE GENOMIC DNA]</scope>
    <source>
        <strain evidence="2">DYQJB</strain>
        <tissue evidence="2">Leaf</tissue>
    </source>
</reference>
<sequence>MVPTPAKQNALALKKQPRNRTWDCEYEIYSHLQKMNRVLKSETEKTNYFDTLSEEFVVNNPKGDPELVQFMHGLYSIVQSHKFHLQNPNTDNSTEENGKDGDDDDDVMVDPDWKYVLDHWSPHGKSYVLHIPEDGVFVKYEPKSSTPKSTTAICKMNNANHVSNEEDNVCSGTNMHVNLGANYKRPNVLGSGVKRRGRKPKGANLSAAMNGNDKRSDVTAKVEQPASNLKGRLRTTRLKMYSMKINAPSGLTEDSDNETEDIIVQNQIVEHSWQQNNKDIARTLFKEKLMEELKMPYCEEEHQRLLNDITVRKRVQHHRDLRGRIKIYEKNHLGMSFLDYSPDLAEKIEMANDDPPRVLNLLRGFFYWLKNLSHEGAFMPWEDESCLDVLPLQLEGCIDKLNGR</sequence>
<organism evidence="2 3">
    <name type="scientific">Flemingia macrophylla</name>
    <dbReference type="NCBI Taxonomy" id="520843"/>
    <lineage>
        <taxon>Eukaryota</taxon>
        <taxon>Viridiplantae</taxon>
        <taxon>Streptophyta</taxon>
        <taxon>Embryophyta</taxon>
        <taxon>Tracheophyta</taxon>
        <taxon>Spermatophyta</taxon>
        <taxon>Magnoliopsida</taxon>
        <taxon>eudicotyledons</taxon>
        <taxon>Gunneridae</taxon>
        <taxon>Pentapetalae</taxon>
        <taxon>rosids</taxon>
        <taxon>fabids</taxon>
        <taxon>Fabales</taxon>
        <taxon>Fabaceae</taxon>
        <taxon>Papilionoideae</taxon>
        <taxon>50 kb inversion clade</taxon>
        <taxon>NPAAA clade</taxon>
        <taxon>indigoferoid/millettioid clade</taxon>
        <taxon>Phaseoleae</taxon>
        <taxon>Flemingia</taxon>
    </lineage>
</organism>
<dbReference type="PANTHER" id="PTHR34194:SF2">
    <property type="entry name" value="F14J8.16 PROTEIN"/>
    <property type="match status" value="1"/>
</dbReference>
<comment type="caution">
    <text evidence="2">The sequence shown here is derived from an EMBL/GenBank/DDBJ whole genome shotgun (WGS) entry which is preliminary data.</text>
</comment>
<protein>
    <submittedName>
        <fullName evidence="2">Uncharacterized protein</fullName>
    </submittedName>
</protein>